<dbReference type="AlphaFoldDB" id="A0AAD7DVU1"/>
<accession>A0AAD7DVU1</accession>
<sequence length="246" mass="27876">MPSSFPTESSGLGRKRKLADFDIEPLCAQFLNVLREEKIFAAIEQTEWNKMEKVLQESCNVPDLSKPFTEAKSYYRSLFEPKSSWIFLREDISPPAMPHPEEKGRQREPGKREAPPSDPYQEAAAKLKSNPLWKGVKAHIVMKNDASCRTAIDLVVLTAIDLAQSMISQNQELDRTLNDRFSIQGPKRRVADSGQAIAAWVVLQHEVEIPNQRLRPELSVHGILDYLLCVMPTSRDAYPSASFPRQ</sequence>
<feature type="region of interest" description="Disordered" evidence="1">
    <location>
        <begin position="93"/>
        <end position="119"/>
    </location>
</feature>
<dbReference type="EMBL" id="JARKIE010000024">
    <property type="protein sequence ID" value="KAJ7699001.1"/>
    <property type="molecule type" value="Genomic_DNA"/>
</dbReference>
<dbReference type="Proteomes" id="UP001221757">
    <property type="component" value="Unassembled WGS sequence"/>
</dbReference>
<name>A0AAD7DVU1_MYCRO</name>
<evidence type="ECO:0000313" key="3">
    <source>
        <dbReference type="Proteomes" id="UP001221757"/>
    </source>
</evidence>
<feature type="compositionally biased region" description="Basic and acidic residues" evidence="1">
    <location>
        <begin position="99"/>
        <end position="115"/>
    </location>
</feature>
<keyword evidence="3" id="KW-1185">Reference proteome</keyword>
<reference evidence="2" key="1">
    <citation type="submission" date="2023-03" db="EMBL/GenBank/DDBJ databases">
        <title>Massive genome expansion in bonnet fungi (Mycena s.s.) driven by repeated elements and novel gene families across ecological guilds.</title>
        <authorList>
            <consortium name="Lawrence Berkeley National Laboratory"/>
            <person name="Harder C.B."/>
            <person name="Miyauchi S."/>
            <person name="Viragh M."/>
            <person name="Kuo A."/>
            <person name="Thoen E."/>
            <person name="Andreopoulos B."/>
            <person name="Lu D."/>
            <person name="Skrede I."/>
            <person name="Drula E."/>
            <person name="Henrissat B."/>
            <person name="Morin E."/>
            <person name="Kohler A."/>
            <person name="Barry K."/>
            <person name="LaButti K."/>
            <person name="Morin E."/>
            <person name="Salamov A."/>
            <person name="Lipzen A."/>
            <person name="Mereny Z."/>
            <person name="Hegedus B."/>
            <person name="Baldrian P."/>
            <person name="Stursova M."/>
            <person name="Weitz H."/>
            <person name="Taylor A."/>
            <person name="Grigoriev I.V."/>
            <person name="Nagy L.G."/>
            <person name="Martin F."/>
            <person name="Kauserud H."/>
        </authorList>
    </citation>
    <scope>NUCLEOTIDE SEQUENCE</scope>
    <source>
        <strain evidence="2">CBHHK067</strain>
    </source>
</reference>
<protein>
    <submittedName>
        <fullName evidence="2">Uncharacterized protein</fullName>
    </submittedName>
</protein>
<gene>
    <name evidence="2" type="ORF">B0H17DRAFT_317295</name>
</gene>
<comment type="caution">
    <text evidence="2">The sequence shown here is derived from an EMBL/GenBank/DDBJ whole genome shotgun (WGS) entry which is preliminary data.</text>
</comment>
<proteinExistence type="predicted"/>
<evidence type="ECO:0000256" key="1">
    <source>
        <dbReference type="SAM" id="MobiDB-lite"/>
    </source>
</evidence>
<organism evidence="2 3">
    <name type="scientific">Mycena rosella</name>
    <name type="common">Pink bonnet</name>
    <name type="synonym">Agaricus rosellus</name>
    <dbReference type="NCBI Taxonomy" id="1033263"/>
    <lineage>
        <taxon>Eukaryota</taxon>
        <taxon>Fungi</taxon>
        <taxon>Dikarya</taxon>
        <taxon>Basidiomycota</taxon>
        <taxon>Agaricomycotina</taxon>
        <taxon>Agaricomycetes</taxon>
        <taxon>Agaricomycetidae</taxon>
        <taxon>Agaricales</taxon>
        <taxon>Marasmiineae</taxon>
        <taxon>Mycenaceae</taxon>
        <taxon>Mycena</taxon>
    </lineage>
</organism>
<evidence type="ECO:0000313" key="2">
    <source>
        <dbReference type="EMBL" id="KAJ7699001.1"/>
    </source>
</evidence>